<name>A0ABP9EMJ8_9PSEU</name>
<accession>A0ABP9EMJ8</accession>
<dbReference type="InterPro" id="IPR009100">
    <property type="entry name" value="AcylCoA_DH/oxidase_NM_dom_sf"/>
</dbReference>
<dbReference type="EMBL" id="BAABHQ010000010">
    <property type="protein sequence ID" value="GAA4882461.1"/>
    <property type="molecule type" value="Genomic_DNA"/>
</dbReference>
<dbReference type="Proteomes" id="UP001500457">
    <property type="component" value="Unassembled WGS sequence"/>
</dbReference>
<evidence type="ECO:0000259" key="4">
    <source>
        <dbReference type="Pfam" id="PF03241"/>
    </source>
</evidence>
<gene>
    <name evidence="6" type="primary">hpaB</name>
    <name evidence="6" type="ORF">GCM10023203_37690</name>
</gene>
<evidence type="ECO:0000313" key="7">
    <source>
        <dbReference type="Proteomes" id="UP001500457"/>
    </source>
</evidence>
<dbReference type="SUPFAM" id="SSF47203">
    <property type="entry name" value="Acyl-CoA dehydrogenase C-terminal domain-like"/>
    <property type="match status" value="1"/>
</dbReference>
<dbReference type="PANTHER" id="PTHR36117:SF3">
    <property type="entry name" value="4-HYDROXYPHENYLACETATE 3-MONOOXYGENASE-RELATED"/>
    <property type="match status" value="1"/>
</dbReference>
<evidence type="ECO:0000256" key="2">
    <source>
        <dbReference type="ARBA" id="ARBA00022827"/>
    </source>
</evidence>
<evidence type="ECO:0000313" key="6">
    <source>
        <dbReference type="EMBL" id="GAA4882461.1"/>
    </source>
</evidence>
<proteinExistence type="predicted"/>
<keyword evidence="1" id="KW-0285">Flavoprotein</keyword>
<dbReference type="Pfam" id="PF03241">
    <property type="entry name" value="HpaB"/>
    <property type="match status" value="1"/>
</dbReference>
<keyword evidence="2" id="KW-0274">FAD</keyword>
<dbReference type="InterPro" id="IPR004925">
    <property type="entry name" value="HpaB/PvcC/4-BUDH"/>
</dbReference>
<evidence type="ECO:0000256" key="3">
    <source>
        <dbReference type="ARBA" id="ARBA00023002"/>
    </source>
</evidence>
<sequence>MTATEPNTSAGAGHSRAASGLRDGKAFLAALRDDREIYVDGLRVDDVTMHPAFAPAAHTVAELYDLAAAPASDMRVIDPETGAETNRIYLTPRSTEDLAAFRRAVQTWARHTHGWMGRTPDHVGAFLAGFGAHPEAFTSEGPRGHDFAANVRAYQRRLIAEQLYVSYAIIPPQVSRAMTAHAWEGEHIQAGVVEERPEGLLLRGAQMLATGAAVADELLISCIKPLTEDDRDFAISVVLPLATPGLKLCCRRPYATAASSGFDYPLSTRYDETDALLVLDDVLVPWERVFVDRDVAGLRRQFFDTGAHQLGNWQAQIRLAVKMEFLAGLGLKMATVNGVDKFPGVVEKLGELASLAATVESGVLAAEYTAAPDSAGMYRPAARPLYAAMGLQAEIYPRVLAILRDLAGGGVLQVPASVEDLRNPTTRADIDRYVQSPGVDARERVQLFKLVWDAVGSEFGGRHHQYEMFYAGAPFVVKGYAYRNYDFEPAVGAVEAFLASYDEH</sequence>
<dbReference type="Gene3D" id="1.20.140.10">
    <property type="entry name" value="Butyryl-CoA Dehydrogenase, subunit A, domain 3"/>
    <property type="match status" value="1"/>
</dbReference>
<dbReference type="InterPro" id="IPR036250">
    <property type="entry name" value="AcylCo_DH-like_C"/>
</dbReference>
<dbReference type="RefSeq" id="WP_274233524.1">
    <property type="nucleotide sequence ID" value="NZ_BAABHQ010000010.1"/>
</dbReference>
<dbReference type="InterPro" id="IPR024719">
    <property type="entry name" value="HpaB/PvcC/4-BUDH_C"/>
</dbReference>
<dbReference type="InterPro" id="IPR046373">
    <property type="entry name" value="Acyl-CoA_Oxase/DH_mid-dom_sf"/>
</dbReference>
<feature type="domain" description="HpaB/PvcC/4-BUDH N-terminal" evidence="5">
    <location>
        <begin position="24"/>
        <end position="291"/>
    </location>
</feature>
<dbReference type="Gene3D" id="2.40.110.10">
    <property type="entry name" value="Butyryl-CoA Dehydrogenase, subunit A, domain 2"/>
    <property type="match status" value="1"/>
</dbReference>
<organism evidence="6 7">
    <name type="scientific">Actinomycetospora straminea</name>
    <dbReference type="NCBI Taxonomy" id="663607"/>
    <lineage>
        <taxon>Bacteria</taxon>
        <taxon>Bacillati</taxon>
        <taxon>Actinomycetota</taxon>
        <taxon>Actinomycetes</taxon>
        <taxon>Pseudonocardiales</taxon>
        <taxon>Pseudonocardiaceae</taxon>
        <taxon>Actinomycetospora</taxon>
    </lineage>
</organism>
<keyword evidence="3" id="KW-0560">Oxidoreductase</keyword>
<dbReference type="Pfam" id="PF11794">
    <property type="entry name" value="HpaB_N"/>
    <property type="match status" value="1"/>
</dbReference>
<protein>
    <submittedName>
        <fullName evidence="6">4-hydroxyphenylacetate 3-monooxygenase, oxygenase component</fullName>
    </submittedName>
</protein>
<dbReference type="Gene3D" id="1.10.3140.10">
    <property type="entry name" value="4-hydroxybutyryl-coa dehydratase, domain 1"/>
    <property type="match status" value="1"/>
</dbReference>
<evidence type="ECO:0000259" key="5">
    <source>
        <dbReference type="Pfam" id="PF11794"/>
    </source>
</evidence>
<dbReference type="InterPro" id="IPR024674">
    <property type="entry name" value="HpaB/PvcC/4-BUDH_N"/>
</dbReference>
<feature type="domain" description="HpaB/PvcC/4-BUDH C-terminal" evidence="4">
    <location>
        <begin position="299"/>
        <end position="498"/>
    </location>
</feature>
<dbReference type="PANTHER" id="PTHR36117">
    <property type="entry name" value="4-HYDROXYPHENYLACETATE 3-MONOOXYGENASE-RELATED"/>
    <property type="match status" value="1"/>
</dbReference>
<comment type="caution">
    <text evidence="6">The sequence shown here is derived from an EMBL/GenBank/DDBJ whole genome shotgun (WGS) entry which is preliminary data.</text>
</comment>
<evidence type="ECO:0000256" key="1">
    <source>
        <dbReference type="ARBA" id="ARBA00022630"/>
    </source>
</evidence>
<keyword evidence="7" id="KW-1185">Reference proteome</keyword>
<dbReference type="PIRSF" id="PIRSF000331">
    <property type="entry name" value="HpaA_HpaB"/>
    <property type="match status" value="1"/>
</dbReference>
<dbReference type="SUPFAM" id="SSF56645">
    <property type="entry name" value="Acyl-CoA dehydrogenase NM domain-like"/>
    <property type="match status" value="1"/>
</dbReference>
<reference evidence="7" key="1">
    <citation type="journal article" date="2019" name="Int. J. Syst. Evol. Microbiol.">
        <title>The Global Catalogue of Microorganisms (GCM) 10K type strain sequencing project: providing services to taxonomists for standard genome sequencing and annotation.</title>
        <authorList>
            <consortium name="The Broad Institute Genomics Platform"/>
            <consortium name="The Broad Institute Genome Sequencing Center for Infectious Disease"/>
            <person name="Wu L."/>
            <person name="Ma J."/>
        </authorList>
    </citation>
    <scope>NUCLEOTIDE SEQUENCE [LARGE SCALE GENOMIC DNA]</scope>
    <source>
        <strain evidence="7">JCM 17983</strain>
    </source>
</reference>